<dbReference type="Pfam" id="PF02578">
    <property type="entry name" value="Cu-oxidase_4"/>
    <property type="match status" value="1"/>
</dbReference>
<keyword evidence="3" id="KW-0808">Transferase</keyword>
<name>A0A1F6APY4_9BACT</name>
<evidence type="ECO:0000313" key="12">
    <source>
        <dbReference type="Proteomes" id="UP000176609"/>
    </source>
</evidence>
<organism evidence="11 12">
    <name type="scientific">Candidatus Gottesmanbacteria bacterium RIFCSPLOWO2_01_FULL_39_12b</name>
    <dbReference type="NCBI Taxonomy" id="1798388"/>
    <lineage>
        <taxon>Bacteria</taxon>
        <taxon>Candidatus Gottesmaniibacteriota</taxon>
    </lineage>
</organism>
<comment type="catalytic activity">
    <reaction evidence="7">
        <text>adenosine + H2O + H(+) = inosine + NH4(+)</text>
        <dbReference type="Rhea" id="RHEA:24408"/>
        <dbReference type="ChEBI" id="CHEBI:15377"/>
        <dbReference type="ChEBI" id="CHEBI:15378"/>
        <dbReference type="ChEBI" id="CHEBI:16335"/>
        <dbReference type="ChEBI" id="CHEBI:17596"/>
        <dbReference type="ChEBI" id="CHEBI:28938"/>
        <dbReference type="EC" id="3.5.4.4"/>
    </reaction>
    <physiologicalReaction direction="left-to-right" evidence="7">
        <dbReference type="Rhea" id="RHEA:24409"/>
    </physiologicalReaction>
</comment>
<evidence type="ECO:0000256" key="8">
    <source>
        <dbReference type="ARBA" id="ARBA00048968"/>
    </source>
</evidence>
<evidence type="ECO:0000256" key="5">
    <source>
        <dbReference type="ARBA" id="ARBA00022801"/>
    </source>
</evidence>
<evidence type="ECO:0000256" key="3">
    <source>
        <dbReference type="ARBA" id="ARBA00022679"/>
    </source>
</evidence>
<comment type="catalytic activity">
    <reaction evidence="9">
        <text>S-methyl-5'-thioadenosine + phosphate = 5-(methylsulfanyl)-alpha-D-ribose 1-phosphate + adenine</text>
        <dbReference type="Rhea" id="RHEA:11852"/>
        <dbReference type="ChEBI" id="CHEBI:16708"/>
        <dbReference type="ChEBI" id="CHEBI:17509"/>
        <dbReference type="ChEBI" id="CHEBI:43474"/>
        <dbReference type="ChEBI" id="CHEBI:58533"/>
        <dbReference type="EC" id="2.4.2.28"/>
    </reaction>
    <physiologicalReaction direction="left-to-right" evidence="9">
        <dbReference type="Rhea" id="RHEA:11853"/>
    </physiologicalReaction>
</comment>
<evidence type="ECO:0000256" key="9">
    <source>
        <dbReference type="ARBA" id="ARBA00049893"/>
    </source>
</evidence>
<comment type="similarity">
    <text evidence="2 10">Belongs to the purine nucleoside phosphorylase YfiH/LACC1 family.</text>
</comment>
<dbReference type="NCBIfam" id="TIGR00726">
    <property type="entry name" value="peptidoglycan editing factor PgeF"/>
    <property type="match status" value="1"/>
</dbReference>
<comment type="catalytic activity">
    <reaction evidence="8">
        <text>adenosine + phosphate = alpha-D-ribose 1-phosphate + adenine</text>
        <dbReference type="Rhea" id="RHEA:27642"/>
        <dbReference type="ChEBI" id="CHEBI:16335"/>
        <dbReference type="ChEBI" id="CHEBI:16708"/>
        <dbReference type="ChEBI" id="CHEBI:43474"/>
        <dbReference type="ChEBI" id="CHEBI:57720"/>
        <dbReference type="EC" id="2.4.2.1"/>
    </reaction>
    <physiologicalReaction direction="left-to-right" evidence="8">
        <dbReference type="Rhea" id="RHEA:27643"/>
    </physiologicalReaction>
</comment>
<dbReference type="PANTHER" id="PTHR30616:SF2">
    <property type="entry name" value="PURINE NUCLEOSIDE PHOSPHORYLASE LACC1"/>
    <property type="match status" value="1"/>
</dbReference>
<evidence type="ECO:0000256" key="1">
    <source>
        <dbReference type="ARBA" id="ARBA00000553"/>
    </source>
</evidence>
<dbReference type="InterPro" id="IPR038371">
    <property type="entry name" value="Cu_polyphenol_OxRdtase_sf"/>
</dbReference>
<dbReference type="Gene3D" id="3.60.140.10">
    <property type="entry name" value="CNF1/YfiH-like putative cysteine hydrolases"/>
    <property type="match status" value="1"/>
</dbReference>
<comment type="caution">
    <text evidence="11">The sequence shown here is derived from an EMBL/GenBank/DDBJ whole genome shotgun (WGS) entry which is preliminary data.</text>
</comment>
<proteinExistence type="inferred from homology"/>
<keyword evidence="5" id="KW-0378">Hydrolase</keyword>
<dbReference type="InterPro" id="IPR003730">
    <property type="entry name" value="Cu_polyphenol_OxRdtase"/>
</dbReference>
<evidence type="ECO:0000256" key="4">
    <source>
        <dbReference type="ARBA" id="ARBA00022723"/>
    </source>
</evidence>
<comment type="catalytic activity">
    <reaction evidence="1">
        <text>inosine + phosphate = alpha-D-ribose 1-phosphate + hypoxanthine</text>
        <dbReference type="Rhea" id="RHEA:27646"/>
        <dbReference type="ChEBI" id="CHEBI:17368"/>
        <dbReference type="ChEBI" id="CHEBI:17596"/>
        <dbReference type="ChEBI" id="CHEBI:43474"/>
        <dbReference type="ChEBI" id="CHEBI:57720"/>
        <dbReference type="EC" id="2.4.2.1"/>
    </reaction>
    <physiologicalReaction direction="left-to-right" evidence="1">
        <dbReference type="Rhea" id="RHEA:27647"/>
    </physiologicalReaction>
</comment>
<dbReference type="InterPro" id="IPR011324">
    <property type="entry name" value="Cytotoxic_necrot_fac-like_cat"/>
</dbReference>
<evidence type="ECO:0000313" key="11">
    <source>
        <dbReference type="EMBL" id="OGG26755.1"/>
    </source>
</evidence>
<dbReference type="SUPFAM" id="SSF64438">
    <property type="entry name" value="CNF1/YfiH-like putative cysteine hydrolases"/>
    <property type="match status" value="1"/>
</dbReference>
<sequence length="218" mass="24961">MVQSKLLLNFPGVKHYFFDKNDVNKSLKVFNFDSFQTVDQVHGNRVTTINSLPFDSKGYDGMITKRKYLLAIRTADCLPILFYDYKKNIIGAIHAGWRGLSSGIINSLIRILMTKGSQSKHIFGAIGPHIGRCCYDVPRERIKMFGKTIDSDKLVSENRRSSWFLDLGKIAQIQMQQMNIQKRQIDILPFCTSCNKNYYSYRRDGSSTGRMINVIGLN</sequence>
<accession>A0A1F6APY4</accession>
<protein>
    <recommendedName>
        <fullName evidence="10">Purine nucleoside phosphorylase</fullName>
    </recommendedName>
</protein>
<dbReference type="GO" id="GO:0005507">
    <property type="term" value="F:copper ion binding"/>
    <property type="evidence" value="ECO:0007669"/>
    <property type="project" value="TreeGrafter"/>
</dbReference>
<dbReference type="Proteomes" id="UP000176609">
    <property type="component" value="Unassembled WGS sequence"/>
</dbReference>
<evidence type="ECO:0000256" key="2">
    <source>
        <dbReference type="ARBA" id="ARBA00007353"/>
    </source>
</evidence>
<keyword evidence="4" id="KW-0479">Metal-binding</keyword>
<evidence type="ECO:0000256" key="7">
    <source>
        <dbReference type="ARBA" id="ARBA00047989"/>
    </source>
</evidence>
<gene>
    <name evidence="11" type="ORF">A2960_01115</name>
</gene>
<reference evidence="11 12" key="1">
    <citation type="journal article" date="2016" name="Nat. Commun.">
        <title>Thousands of microbial genomes shed light on interconnected biogeochemical processes in an aquifer system.</title>
        <authorList>
            <person name="Anantharaman K."/>
            <person name="Brown C.T."/>
            <person name="Hug L.A."/>
            <person name="Sharon I."/>
            <person name="Castelle C.J."/>
            <person name="Probst A.J."/>
            <person name="Thomas B.C."/>
            <person name="Singh A."/>
            <person name="Wilkins M.J."/>
            <person name="Karaoz U."/>
            <person name="Brodie E.L."/>
            <person name="Williams K.H."/>
            <person name="Hubbard S.S."/>
            <person name="Banfield J.F."/>
        </authorList>
    </citation>
    <scope>NUCLEOTIDE SEQUENCE [LARGE SCALE GENOMIC DNA]</scope>
</reference>
<dbReference type="AlphaFoldDB" id="A0A1F6APY4"/>
<dbReference type="GO" id="GO:0016787">
    <property type="term" value="F:hydrolase activity"/>
    <property type="evidence" value="ECO:0007669"/>
    <property type="project" value="UniProtKB-KW"/>
</dbReference>
<dbReference type="EMBL" id="MFJR01000007">
    <property type="protein sequence ID" value="OGG26755.1"/>
    <property type="molecule type" value="Genomic_DNA"/>
</dbReference>
<evidence type="ECO:0000256" key="6">
    <source>
        <dbReference type="ARBA" id="ARBA00022833"/>
    </source>
</evidence>
<evidence type="ECO:0000256" key="10">
    <source>
        <dbReference type="RuleBase" id="RU361274"/>
    </source>
</evidence>
<dbReference type="CDD" id="cd16833">
    <property type="entry name" value="YfiH"/>
    <property type="match status" value="1"/>
</dbReference>
<dbReference type="GO" id="GO:0017061">
    <property type="term" value="F:S-methyl-5-thioadenosine phosphorylase activity"/>
    <property type="evidence" value="ECO:0007669"/>
    <property type="project" value="UniProtKB-EC"/>
</dbReference>
<keyword evidence="6" id="KW-0862">Zinc</keyword>
<dbReference type="PANTHER" id="PTHR30616">
    <property type="entry name" value="UNCHARACTERIZED PROTEIN YFIH"/>
    <property type="match status" value="1"/>
</dbReference>